<proteinExistence type="predicted"/>
<feature type="non-terminal residue" evidence="1">
    <location>
        <position position="1"/>
    </location>
</feature>
<name>A0A699ZBR3_HAELA</name>
<evidence type="ECO:0000313" key="1">
    <source>
        <dbReference type="EMBL" id="GFH19551.1"/>
    </source>
</evidence>
<protein>
    <submittedName>
        <fullName evidence="1">Uncharacterized protein</fullName>
    </submittedName>
</protein>
<comment type="caution">
    <text evidence="1">The sequence shown here is derived from an EMBL/GenBank/DDBJ whole genome shotgun (WGS) entry which is preliminary data.</text>
</comment>
<dbReference type="Proteomes" id="UP000485058">
    <property type="component" value="Unassembled WGS sequence"/>
</dbReference>
<keyword evidence="2" id="KW-1185">Reference proteome</keyword>
<organism evidence="1 2">
    <name type="scientific">Haematococcus lacustris</name>
    <name type="common">Green alga</name>
    <name type="synonym">Haematococcus pluvialis</name>
    <dbReference type="NCBI Taxonomy" id="44745"/>
    <lineage>
        <taxon>Eukaryota</taxon>
        <taxon>Viridiplantae</taxon>
        <taxon>Chlorophyta</taxon>
        <taxon>core chlorophytes</taxon>
        <taxon>Chlorophyceae</taxon>
        <taxon>CS clade</taxon>
        <taxon>Chlamydomonadales</taxon>
        <taxon>Haematococcaceae</taxon>
        <taxon>Haematococcus</taxon>
    </lineage>
</organism>
<dbReference type="AlphaFoldDB" id="A0A699ZBR3"/>
<evidence type="ECO:0000313" key="2">
    <source>
        <dbReference type="Proteomes" id="UP000485058"/>
    </source>
</evidence>
<sequence length="110" mass="12090">MASGQSELSRHEALAILGVQLISYAALDLPACSHPDKTRQHVSASDAAFKRLVSAYQCLTQPAAAKTWAELDMSDILSDAFFAEAFAQELPAFEMMYMCVWGTEEERSRG</sequence>
<reference evidence="1 2" key="1">
    <citation type="submission" date="2020-02" db="EMBL/GenBank/DDBJ databases">
        <title>Draft genome sequence of Haematococcus lacustris strain NIES-144.</title>
        <authorList>
            <person name="Morimoto D."/>
            <person name="Nakagawa S."/>
            <person name="Yoshida T."/>
            <person name="Sawayama S."/>
        </authorList>
    </citation>
    <scope>NUCLEOTIDE SEQUENCE [LARGE SCALE GENOMIC DNA]</scope>
    <source>
        <strain evidence="1 2">NIES-144</strain>
    </source>
</reference>
<gene>
    <name evidence="1" type="ORF">HaLaN_16513</name>
</gene>
<accession>A0A699ZBR3</accession>
<dbReference type="EMBL" id="BLLF01001483">
    <property type="protein sequence ID" value="GFH19551.1"/>
    <property type="molecule type" value="Genomic_DNA"/>
</dbReference>